<dbReference type="GeneID" id="20314289"/>
<accession>A0A075A4G2</accession>
<gene>
    <name evidence="1" type="ORF">T265_00101</name>
</gene>
<name>A0A075A4G2_OPIVI</name>
<dbReference type="Proteomes" id="UP000054324">
    <property type="component" value="Unassembled WGS sequence"/>
</dbReference>
<evidence type="ECO:0000313" key="2">
    <source>
        <dbReference type="Proteomes" id="UP000054324"/>
    </source>
</evidence>
<dbReference type="AlphaFoldDB" id="A0A075A4G2"/>
<dbReference type="KEGG" id="ovi:T265_00101"/>
<keyword evidence="2" id="KW-1185">Reference proteome</keyword>
<dbReference type="EMBL" id="KL596619">
    <property type="protein sequence ID" value="KER34251.1"/>
    <property type="molecule type" value="Genomic_DNA"/>
</dbReference>
<protein>
    <submittedName>
        <fullName evidence="1">Uncharacterized protein</fullName>
    </submittedName>
</protein>
<proteinExistence type="predicted"/>
<reference evidence="1 2" key="1">
    <citation type="submission" date="2013-11" db="EMBL/GenBank/DDBJ databases">
        <title>Opisthorchis viverrini - life in the bile duct.</title>
        <authorList>
            <person name="Young N.D."/>
            <person name="Nagarajan N."/>
            <person name="Lin S.J."/>
            <person name="Korhonen P.K."/>
            <person name="Jex A.R."/>
            <person name="Hall R.S."/>
            <person name="Safavi-Hemami H."/>
            <person name="Kaewkong W."/>
            <person name="Bertrand D."/>
            <person name="Gao S."/>
            <person name="Seet Q."/>
            <person name="Wongkham S."/>
            <person name="Teh B.T."/>
            <person name="Wongkham C."/>
            <person name="Intapan P.M."/>
            <person name="Maleewong W."/>
            <person name="Yang X."/>
            <person name="Hu M."/>
            <person name="Wang Z."/>
            <person name="Hofmann A."/>
            <person name="Sternberg P.W."/>
            <person name="Tan P."/>
            <person name="Wang J."/>
            <person name="Gasser R.B."/>
        </authorList>
    </citation>
    <scope>NUCLEOTIDE SEQUENCE [LARGE SCALE GENOMIC DNA]</scope>
</reference>
<evidence type="ECO:0000313" key="1">
    <source>
        <dbReference type="EMBL" id="KER34251.1"/>
    </source>
</evidence>
<organism evidence="1 2">
    <name type="scientific">Opisthorchis viverrini</name>
    <name type="common">Southeast Asian liver fluke</name>
    <dbReference type="NCBI Taxonomy" id="6198"/>
    <lineage>
        <taxon>Eukaryota</taxon>
        <taxon>Metazoa</taxon>
        <taxon>Spiralia</taxon>
        <taxon>Lophotrochozoa</taxon>
        <taxon>Platyhelminthes</taxon>
        <taxon>Trematoda</taxon>
        <taxon>Digenea</taxon>
        <taxon>Opisthorchiida</taxon>
        <taxon>Opisthorchiata</taxon>
        <taxon>Opisthorchiidae</taxon>
        <taxon>Opisthorchis</taxon>
    </lineage>
</organism>
<dbReference type="RefSeq" id="XP_009162022.1">
    <property type="nucleotide sequence ID" value="XM_009163758.1"/>
</dbReference>
<dbReference type="CTD" id="20314289"/>
<sequence length="86" mass="9933">MKKPSNVTLLPADEAEAVEFVAPILLRQWEFVELATQKKANYWVRSQVPKKYFVSMYRRRDDGGNENCAEPCCGYLAQHVDPDEQL</sequence>